<dbReference type="EMBL" id="MRZV01000075">
    <property type="protein sequence ID" value="PIK59712.1"/>
    <property type="molecule type" value="Genomic_DNA"/>
</dbReference>
<keyword evidence="3" id="KW-0677">Repeat</keyword>
<evidence type="ECO:0000313" key="6">
    <source>
        <dbReference type="Proteomes" id="UP000230750"/>
    </source>
</evidence>
<dbReference type="STRING" id="307972.A0A2G8LHM3"/>
<dbReference type="GO" id="GO:0055037">
    <property type="term" value="C:recycling endosome"/>
    <property type="evidence" value="ECO:0007669"/>
    <property type="project" value="TreeGrafter"/>
</dbReference>
<gene>
    <name evidence="5" type="ORF">BSL78_03374</name>
</gene>
<evidence type="ECO:0000256" key="2">
    <source>
        <dbReference type="ARBA" id="ARBA00022525"/>
    </source>
</evidence>
<dbReference type="PRINTS" id="PR00422">
    <property type="entry name" value="TRANSFERRIN"/>
</dbReference>
<proteinExistence type="predicted"/>
<protein>
    <submittedName>
        <fullName evidence="5">Melanotransferrin</fullName>
    </submittedName>
</protein>
<evidence type="ECO:0000256" key="1">
    <source>
        <dbReference type="ARBA" id="ARBA00004613"/>
    </source>
</evidence>
<organism evidence="5 6">
    <name type="scientific">Stichopus japonicus</name>
    <name type="common">Sea cucumber</name>
    <dbReference type="NCBI Taxonomy" id="307972"/>
    <lineage>
        <taxon>Eukaryota</taxon>
        <taxon>Metazoa</taxon>
        <taxon>Echinodermata</taxon>
        <taxon>Eleutherozoa</taxon>
        <taxon>Echinozoa</taxon>
        <taxon>Holothuroidea</taxon>
        <taxon>Aspidochirotacea</taxon>
        <taxon>Aspidochirotida</taxon>
        <taxon>Stichopodidae</taxon>
        <taxon>Apostichopus</taxon>
    </lineage>
</organism>
<dbReference type="InterPro" id="IPR018195">
    <property type="entry name" value="Transferrin_Fe_BS"/>
</dbReference>
<dbReference type="PROSITE" id="PS00205">
    <property type="entry name" value="TRANSFERRIN_LIKE_1"/>
    <property type="match status" value="1"/>
</dbReference>
<dbReference type="AlphaFoldDB" id="A0A2G8LHM3"/>
<dbReference type="Proteomes" id="UP000230750">
    <property type="component" value="Unassembled WGS sequence"/>
</dbReference>
<comment type="caution">
    <text evidence="5">The sequence shown here is derived from an EMBL/GenBank/DDBJ whole genome shotgun (WGS) entry which is preliminary data.</text>
</comment>
<dbReference type="GO" id="GO:0006826">
    <property type="term" value="P:iron ion transport"/>
    <property type="evidence" value="ECO:0007669"/>
    <property type="project" value="TreeGrafter"/>
</dbReference>
<dbReference type="SMART" id="SM00094">
    <property type="entry name" value="TR_FER"/>
    <property type="match status" value="1"/>
</dbReference>
<keyword evidence="6" id="KW-1185">Reference proteome</keyword>
<accession>A0A2G8LHM3</accession>
<dbReference type="PROSITE" id="PS00206">
    <property type="entry name" value="TRANSFERRIN_LIKE_2"/>
    <property type="match status" value="1"/>
</dbReference>
<comment type="subcellular location">
    <subcellularLocation>
        <location evidence="1">Secreted</location>
    </subcellularLocation>
</comment>
<dbReference type="GO" id="GO:0005615">
    <property type="term" value="C:extracellular space"/>
    <property type="evidence" value="ECO:0007669"/>
    <property type="project" value="TreeGrafter"/>
</dbReference>
<dbReference type="SUPFAM" id="SSF53850">
    <property type="entry name" value="Periplasmic binding protein-like II"/>
    <property type="match status" value="2"/>
</dbReference>
<dbReference type="CDD" id="cd13529">
    <property type="entry name" value="PBP2_transferrin"/>
    <property type="match status" value="1"/>
</dbReference>
<reference evidence="5 6" key="1">
    <citation type="journal article" date="2017" name="PLoS Biol.">
        <title>The sea cucumber genome provides insights into morphological evolution and visceral regeneration.</title>
        <authorList>
            <person name="Zhang X."/>
            <person name="Sun L."/>
            <person name="Yuan J."/>
            <person name="Sun Y."/>
            <person name="Gao Y."/>
            <person name="Zhang L."/>
            <person name="Li S."/>
            <person name="Dai H."/>
            <person name="Hamel J.F."/>
            <person name="Liu C."/>
            <person name="Yu Y."/>
            <person name="Liu S."/>
            <person name="Lin W."/>
            <person name="Guo K."/>
            <person name="Jin S."/>
            <person name="Xu P."/>
            <person name="Storey K.B."/>
            <person name="Huan P."/>
            <person name="Zhang T."/>
            <person name="Zhou Y."/>
            <person name="Zhang J."/>
            <person name="Lin C."/>
            <person name="Li X."/>
            <person name="Xing L."/>
            <person name="Huo D."/>
            <person name="Sun M."/>
            <person name="Wang L."/>
            <person name="Mercier A."/>
            <person name="Li F."/>
            <person name="Yang H."/>
            <person name="Xiang J."/>
        </authorList>
    </citation>
    <scope>NUCLEOTIDE SEQUENCE [LARGE SCALE GENOMIC DNA]</scope>
    <source>
        <strain evidence="5">Shaxun</strain>
        <tissue evidence="5">Muscle</tissue>
    </source>
</reference>
<dbReference type="OrthoDB" id="9981115at2759"/>
<name>A0A2G8LHM3_STIJA</name>
<evidence type="ECO:0000259" key="4">
    <source>
        <dbReference type="PROSITE" id="PS51408"/>
    </source>
</evidence>
<dbReference type="Gene3D" id="3.40.190.10">
    <property type="entry name" value="Periplasmic binding protein-like II"/>
    <property type="match status" value="3"/>
</dbReference>
<keyword evidence="2" id="KW-0964">Secreted</keyword>
<dbReference type="PANTHER" id="PTHR11485:SF29">
    <property type="entry name" value="TRANSFERRIN 2"/>
    <property type="match status" value="1"/>
</dbReference>
<dbReference type="GO" id="GO:0005886">
    <property type="term" value="C:plasma membrane"/>
    <property type="evidence" value="ECO:0007669"/>
    <property type="project" value="TreeGrafter"/>
</dbReference>
<dbReference type="FunFam" id="3.40.190.10:FF:000095">
    <property type="entry name" value="Lactotransferrin"/>
    <property type="match status" value="1"/>
</dbReference>
<evidence type="ECO:0000256" key="3">
    <source>
        <dbReference type="ARBA" id="ARBA00022737"/>
    </source>
</evidence>
<dbReference type="PANTHER" id="PTHR11485">
    <property type="entry name" value="TRANSFERRIN"/>
    <property type="match status" value="1"/>
</dbReference>
<sequence length="538" mass="58475">MKLEPWMQHQPVLMSVTCCALCESPASCSRYDGYASYVGALRCLVETDADVAFIKKETVLENTDGNNPDSWASGLKSEDFEILCKDGTRRAITEDADCHLAPSPSHAVVTSSSKSDEDITSYVSLLERAVELFGVDGNSNGFSLFDSATWSEADLLFKDTTETLGALNSDSYQEFLGEEYIESLDGLMACPDGTLRFCTISDGEQEKCLAMMDNFSMVNISPTLSCFPASSHLDCMIAIADGNADLVTLDGGDIYQAGKKYGLVPVMGEDYGTGDASYWAVAVVKSDTSFTINDLKGKKSCHTGIMKTSGWIVPVGFLVENGHLTIENCDGAAAVGEYFEQSCAPGALSEKYNPYSTNPESLCDLCVGEGDDNCVRNDHEPYYDYSGAFRCLVEGAGDVAFVKQVTVDDNINPSNPAEWNENLSKSDYSFLCPDGSRQQDWTMECSLGKVSSHALMTSAEKTQGEIEEIIAVFTAGQNRYGSDTGDDFKLFDSQDYEGSDLLFKDSTNTLQDVGNKDTYDNGSAKSTSTDWKAWTRSL</sequence>
<dbReference type="InterPro" id="IPR001156">
    <property type="entry name" value="Transferrin-like_dom"/>
</dbReference>
<evidence type="ECO:0000313" key="5">
    <source>
        <dbReference type="EMBL" id="PIK59712.1"/>
    </source>
</evidence>
<dbReference type="PROSITE" id="PS51408">
    <property type="entry name" value="TRANSFERRIN_LIKE_4"/>
    <property type="match status" value="2"/>
</dbReference>
<feature type="domain" description="Transferrin-like" evidence="4">
    <location>
        <begin position="1"/>
        <end position="189"/>
    </location>
</feature>
<dbReference type="Pfam" id="PF00405">
    <property type="entry name" value="Transferrin"/>
    <property type="match status" value="2"/>
</dbReference>
<feature type="domain" description="Transferrin-like" evidence="4">
    <location>
        <begin position="195"/>
        <end position="524"/>
    </location>
</feature>
<dbReference type="GO" id="GO:0005769">
    <property type="term" value="C:early endosome"/>
    <property type="evidence" value="ECO:0007669"/>
    <property type="project" value="TreeGrafter"/>
</dbReference>